<keyword evidence="3" id="KW-1185">Reference proteome</keyword>
<evidence type="ECO:0000313" key="2">
    <source>
        <dbReference type="EMBL" id="GAV05075.1"/>
    </source>
</evidence>
<comment type="caution">
    <text evidence="2">The sequence shown here is derived from an EMBL/GenBank/DDBJ whole genome shotgun (WGS) entry which is preliminary data.</text>
</comment>
<evidence type="ECO:0000256" key="1">
    <source>
        <dbReference type="SAM" id="MobiDB-lite"/>
    </source>
</evidence>
<reference evidence="2 3" key="1">
    <citation type="journal article" date="2016" name="Nat. Commun.">
        <title>Extremotolerant tardigrade genome and improved radiotolerance of human cultured cells by tardigrade-unique protein.</title>
        <authorList>
            <person name="Hashimoto T."/>
            <person name="Horikawa D.D."/>
            <person name="Saito Y."/>
            <person name="Kuwahara H."/>
            <person name="Kozuka-Hata H."/>
            <person name="Shin-I T."/>
            <person name="Minakuchi Y."/>
            <person name="Ohishi K."/>
            <person name="Motoyama A."/>
            <person name="Aizu T."/>
            <person name="Enomoto A."/>
            <person name="Kondo K."/>
            <person name="Tanaka S."/>
            <person name="Hara Y."/>
            <person name="Koshikawa S."/>
            <person name="Sagara H."/>
            <person name="Miura T."/>
            <person name="Yokobori S."/>
            <person name="Miyagawa K."/>
            <person name="Suzuki Y."/>
            <person name="Kubo T."/>
            <person name="Oyama M."/>
            <person name="Kohara Y."/>
            <person name="Fujiyama A."/>
            <person name="Arakawa K."/>
            <person name="Katayama T."/>
            <person name="Toyoda A."/>
            <person name="Kunieda T."/>
        </authorList>
    </citation>
    <scope>NUCLEOTIDE SEQUENCE [LARGE SCALE GENOMIC DNA]</scope>
    <source>
        <strain evidence="2 3">YOKOZUNA-1</strain>
    </source>
</reference>
<organism evidence="2 3">
    <name type="scientific">Ramazzottius varieornatus</name>
    <name type="common">Water bear</name>
    <name type="synonym">Tardigrade</name>
    <dbReference type="NCBI Taxonomy" id="947166"/>
    <lineage>
        <taxon>Eukaryota</taxon>
        <taxon>Metazoa</taxon>
        <taxon>Ecdysozoa</taxon>
        <taxon>Tardigrada</taxon>
        <taxon>Eutardigrada</taxon>
        <taxon>Parachela</taxon>
        <taxon>Hypsibioidea</taxon>
        <taxon>Ramazzottiidae</taxon>
        <taxon>Ramazzottius</taxon>
    </lineage>
</organism>
<proteinExistence type="predicted"/>
<dbReference type="EMBL" id="BDGG01000011">
    <property type="protein sequence ID" value="GAV05075.1"/>
    <property type="molecule type" value="Genomic_DNA"/>
</dbReference>
<sequence>MMGHMEKVWSTGEANLVELQAPPQPSRDSCREEGASNPNCIVHHCSCKLPTEDQAQSPRCADEERDCKMRRSIHPNASFPSEKVINNQSLILVSTSARRSDVARHLSQHSHFTHAAFTFRFRPESAIACSNLSEHQAHERT</sequence>
<gene>
    <name evidence="2" type="primary">RvY_15259</name>
    <name evidence="2" type="synonym">RvY_15259.1</name>
    <name evidence="2" type="ORF">RvY_15259-1</name>
</gene>
<dbReference type="Proteomes" id="UP000186922">
    <property type="component" value="Unassembled WGS sequence"/>
</dbReference>
<dbReference type="AlphaFoldDB" id="A0A1D1VU90"/>
<protein>
    <submittedName>
        <fullName evidence="2">Uncharacterized protein</fullName>
    </submittedName>
</protein>
<evidence type="ECO:0000313" key="3">
    <source>
        <dbReference type="Proteomes" id="UP000186922"/>
    </source>
</evidence>
<feature type="region of interest" description="Disordered" evidence="1">
    <location>
        <begin position="1"/>
        <end position="34"/>
    </location>
</feature>
<accession>A0A1D1VU90</accession>
<name>A0A1D1VU90_RAMVA</name>